<feature type="domain" description="KilA-N DNA-binding" evidence="1">
    <location>
        <begin position="22"/>
        <end position="106"/>
    </location>
</feature>
<dbReference type="AlphaFoldDB" id="A0A378PHG8"/>
<dbReference type="Proteomes" id="UP000054820">
    <property type="component" value="Unassembled WGS sequence"/>
</dbReference>
<dbReference type="STRING" id="460.Lstg_3121"/>
<name>A0A378PHG8_9GAMM</name>
<reference evidence="2 4" key="1">
    <citation type="submission" date="2015-11" db="EMBL/GenBank/DDBJ databases">
        <title>Genomic analysis of 38 Legionella species identifies large and diverse effector repertoires.</title>
        <authorList>
            <person name="Burstein D."/>
            <person name="Amaro F."/>
            <person name="Zusman T."/>
            <person name="Lifshitz Z."/>
            <person name="Cohen O."/>
            <person name="Gilbert J.A."/>
            <person name="Pupko T."/>
            <person name="Shuman H.A."/>
            <person name="Segal G."/>
        </authorList>
    </citation>
    <scope>NUCLEOTIDE SEQUENCE [LARGE SCALE GENOMIC DNA]</scope>
    <source>
        <strain evidence="2 4">SC-18-C9</strain>
    </source>
</reference>
<evidence type="ECO:0000313" key="4">
    <source>
        <dbReference type="Proteomes" id="UP000054820"/>
    </source>
</evidence>
<dbReference type="InterPro" id="IPR018873">
    <property type="entry name" value="KilA-N_DNA-bd_domain"/>
</dbReference>
<proteinExistence type="predicted"/>
<keyword evidence="3" id="KW-0238">DNA-binding</keyword>
<keyword evidence="4" id="KW-1185">Reference proteome</keyword>
<dbReference type="EMBL" id="LNYZ01000038">
    <property type="protein sequence ID" value="KTD70636.1"/>
    <property type="molecule type" value="Genomic_DNA"/>
</dbReference>
<organism evidence="3 5">
    <name type="scientific">Legionella steigerwaltii</name>
    <dbReference type="NCBI Taxonomy" id="460"/>
    <lineage>
        <taxon>Bacteria</taxon>
        <taxon>Pseudomonadati</taxon>
        <taxon>Pseudomonadota</taxon>
        <taxon>Gammaproteobacteria</taxon>
        <taxon>Legionellales</taxon>
        <taxon>Legionellaceae</taxon>
        <taxon>Legionella</taxon>
    </lineage>
</organism>
<protein>
    <submittedName>
        <fullName evidence="3">DNA-binding domain-containing protein</fullName>
    </submittedName>
    <submittedName>
        <fullName evidence="2">ORF6N domain protein</fullName>
    </submittedName>
</protein>
<gene>
    <name evidence="2" type="ORF">Lstg_3121</name>
    <name evidence="3" type="ORF">NCTC11991_03356</name>
</gene>
<sequence>MVYQALTPDLIMNISQLDVEDKIIEIRNKHVIIDSDVAQLYGVETKRINEAVSRNPEKFPEGYLVELTEQEKQEVVANCDHLTSLKFSPNLPKAFTEKGLYMLATILKSPKATETTLAIIDTFTKVREISRTIKAIPQTPQNSPKYQELMQKTGDLISDLVVPDDLDTSETEASIEVNLAIVKFKYSVKKKNK</sequence>
<dbReference type="Proteomes" id="UP000255110">
    <property type="component" value="Unassembled WGS sequence"/>
</dbReference>
<accession>A0A378PHG8</accession>
<dbReference type="GO" id="GO:0003677">
    <property type="term" value="F:DNA binding"/>
    <property type="evidence" value="ECO:0007669"/>
    <property type="project" value="UniProtKB-KW"/>
</dbReference>
<evidence type="ECO:0000259" key="1">
    <source>
        <dbReference type="Pfam" id="PF10543"/>
    </source>
</evidence>
<evidence type="ECO:0000313" key="3">
    <source>
        <dbReference type="EMBL" id="STY85836.1"/>
    </source>
</evidence>
<reference evidence="3 5" key="2">
    <citation type="submission" date="2018-06" db="EMBL/GenBank/DDBJ databases">
        <authorList>
            <consortium name="Pathogen Informatics"/>
            <person name="Doyle S."/>
        </authorList>
    </citation>
    <scope>NUCLEOTIDE SEQUENCE [LARGE SCALE GENOMIC DNA]</scope>
    <source>
        <strain evidence="3 5">NCTC11991</strain>
    </source>
</reference>
<evidence type="ECO:0000313" key="2">
    <source>
        <dbReference type="EMBL" id="KTD70636.1"/>
    </source>
</evidence>
<evidence type="ECO:0000313" key="5">
    <source>
        <dbReference type="Proteomes" id="UP000255110"/>
    </source>
</evidence>
<dbReference type="EMBL" id="UGOY01000002">
    <property type="protein sequence ID" value="STY85836.1"/>
    <property type="molecule type" value="Genomic_DNA"/>
</dbReference>
<dbReference type="Pfam" id="PF10543">
    <property type="entry name" value="ORF6N"/>
    <property type="match status" value="1"/>
</dbReference>